<dbReference type="PANTHER" id="PTHR31479:SF2">
    <property type="entry name" value="ALPHA_BETA-HYDROLASES SUPERFAMILY PROTEIN"/>
    <property type="match status" value="1"/>
</dbReference>
<comment type="caution">
    <text evidence="3">The sequence shown here is derived from an EMBL/GenBank/DDBJ whole genome shotgun (WGS) entry which is preliminary data.</text>
</comment>
<dbReference type="PANTHER" id="PTHR31479">
    <property type="entry name" value="ALPHA/BETA-HYDROLASES SUPERFAMILY PROTEIN"/>
    <property type="match status" value="1"/>
</dbReference>
<gene>
    <name evidence="3" type="ORF">SO802_013183</name>
</gene>
<evidence type="ECO:0000313" key="4">
    <source>
        <dbReference type="Proteomes" id="UP001459277"/>
    </source>
</evidence>
<feature type="domain" description="Fungal lipase-type" evidence="2">
    <location>
        <begin position="160"/>
        <end position="222"/>
    </location>
</feature>
<dbReference type="InterPro" id="IPR029058">
    <property type="entry name" value="AB_hydrolase_fold"/>
</dbReference>
<dbReference type="InterPro" id="IPR002921">
    <property type="entry name" value="Fungal_lipase-type"/>
</dbReference>
<protein>
    <recommendedName>
        <fullName evidence="2">Fungal lipase-type domain-containing protein</fullName>
    </recommendedName>
</protein>
<evidence type="ECO:0000313" key="3">
    <source>
        <dbReference type="EMBL" id="KAL0005622.1"/>
    </source>
</evidence>
<dbReference type="Proteomes" id="UP001459277">
    <property type="component" value="Unassembled WGS sequence"/>
</dbReference>
<sequence>MSRERDRFDRAGPTHLKPVDWNKAIHRRSVAASLVQGVYVQENDRQLQRMEPQAPSLAPPWWDFFDFEIYRVLADNDDDEKSIFGTIYVDKSKSNTNDSARKPRYVVAFRGNVLHQSKDTRTRDIKLDFQYYFNHLRSDSRYKTGIDRINELVGIGGGAQNIWLVGHSLGAAMAMSAGKYMAKLGHSIETYLFNPPFSSATYFFMRWTANETVRNIMRVTHSTIKAGLVTAAKTLSPFYKPGNDHDPFVALYNWFPHIFVNRNDPFCSGYIAYFEHRKKMESIGAGNVEKIATKTSMRSATFSTFGCETEDLHLLPSANLYLNYTPGCYLVAHAPEQWWNPDTPCQPILYKG</sequence>
<dbReference type="GO" id="GO:0006629">
    <property type="term" value="P:lipid metabolic process"/>
    <property type="evidence" value="ECO:0007669"/>
    <property type="project" value="InterPro"/>
</dbReference>
<organism evidence="3 4">
    <name type="scientific">Lithocarpus litseifolius</name>
    <dbReference type="NCBI Taxonomy" id="425828"/>
    <lineage>
        <taxon>Eukaryota</taxon>
        <taxon>Viridiplantae</taxon>
        <taxon>Streptophyta</taxon>
        <taxon>Embryophyta</taxon>
        <taxon>Tracheophyta</taxon>
        <taxon>Spermatophyta</taxon>
        <taxon>Magnoliopsida</taxon>
        <taxon>eudicotyledons</taxon>
        <taxon>Gunneridae</taxon>
        <taxon>Pentapetalae</taxon>
        <taxon>rosids</taxon>
        <taxon>fabids</taxon>
        <taxon>Fagales</taxon>
        <taxon>Fagaceae</taxon>
        <taxon>Lithocarpus</taxon>
    </lineage>
</organism>
<dbReference type="Pfam" id="PF01764">
    <property type="entry name" value="Lipase_3"/>
    <property type="match status" value="1"/>
</dbReference>
<reference evidence="3 4" key="1">
    <citation type="submission" date="2024-01" db="EMBL/GenBank/DDBJ databases">
        <title>A telomere-to-telomere, gap-free genome of sweet tea (Lithocarpus litseifolius).</title>
        <authorList>
            <person name="Zhou J."/>
        </authorList>
    </citation>
    <scope>NUCLEOTIDE SEQUENCE [LARGE SCALE GENOMIC DNA]</scope>
    <source>
        <strain evidence="3">Zhou-2022a</strain>
        <tissue evidence="3">Leaf</tissue>
    </source>
</reference>
<keyword evidence="1" id="KW-0378">Hydrolase</keyword>
<dbReference type="SUPFAM" id="SSF53474">
    <property type="entry name" value="alpha/beta-Hydrolases"/>
    <property type="match status" value="1"/>
</dbReference>
<proteinExistence type="predicted"/>
<evidence type="ECO:0000256" key="1">
    <source>
        <dbReference type="ARBA" id="ARBA00022801"/>
    </source>
</evidence>
<keyword evidence="4" id="KW-1185">Reference proteome</keyword>
<dbReference type="Gene3D" id="3.40.50.1820">
    <property type="entry name" value="alpha/beta hydrolase"/>
    <property type="match status" value="1"/>
</dbReference>
<dbReference type="AlphaFoldDB" id="A0AAW2D5I2"/>
<name>A0AAW2D5I2_9ROSI</name>
<dbReference type="EMBL" id="JAZDWU010000004">
    <property type="protein sequence ID" value="KAL0005622.1"/>
    <property type="molecule type" value="Genomic_DNA"/>
</dbReference>
<dbReference type="GO" id="GO:0016787">
    <property type="term" value="F:hydrolase activity"/>
    <property type="evidence" value="ECO:0007669"/>
    <property type="project" value="UniProtKB-KW"/>
</dbReference>
<accession>A0AAW2D5I2</accession>
<evidence type="ECO:0000259" key="2">
    <source>
        <dbReference type="Pfam" id="PF01764"/>
    </source>
</evidence>
<dbReference type="CDD" id="cd00741">
    <property type="entry name" value="Lipase"/>
    <property type="match status" value="1"/>
</dbReference>